<reference evidence="7" key="1">
    <citation type="submission" date="2025-08" db="UniProtKB">
        <authorList>
            <consortium name="Ensembl"/>
        </authorList>
    </citation>
    <scope>IDENTIFICATION</scope>
</reference>
<evidence type="ECO:0000256" key="3">
    <source>
        <dbReference type="ARBA" id="ARBA00022692"/>
    </source>
</evidence>
<name>A0A673I5K7_9TELE</name>
<reference evidence="7" key="2">
    <citation type="submission" date="2025-09" db="UniProtKB">
        <authorList>
            <consortium name="Ensembl"/>
        </authorList>
    </citation>
    <scope>IDENTIFICATION</scope>
</reference>
<keyword evidence="5 6" id="KW-0472">Membrane</keyword>
<dbReference type="PANTHER" id="PTHR23320:SF129">
    <property type="entry name" value="MEMBRANE-SPANNING 4-DOMAINS SUBFAMILY A MEMBER 15"/>
    <property type="match status" value="1"/>
</dbReference>
<dbReference type="GO" id="GO:0016020">
    <property type="term" value="C:membrane"/>
    <property type="evidence" value="ECO:0007669"/>
    <property type="project" value="UniProtKB-SubCell"/>
</dbReference>
<proteinExistence type="inferred from homology"/>
<evidence type="ECO:0000256" key="2">
    <source>
        <dbReference type="ARBA" id="ARBA00009565"/>
    </source>
</evidence>
<feature type="transmembrane region" description="Helical" evidence="6">
    <location>
        <begin position="40"/>
        <end position="60"/>
    </location>
</feature>
<keyword evidence="3 6" id="KW-0812">Transmembrane</keyword>
<comment type="subcellular location">
    <subcellularLocation>
        <location evidence="1">Membrane</location>
        <topology evidence="1">Multi-pass membrane protein</topology>
    </subcellularLocation>
</comment>
<dbReference type="InterPro" id="IPR007237">
    <property type="entry name" value="CD20-like"/>
</dbReference>
<feature type="transmembrane region" description="Helical" evidence="6">
    <location>
        <begin position="102"/>
        <end position="121"/>
    </location>
</feature>
<gene>
    <name evidence="7" type="primary">LOC107714236</name>
</gene>
<feature type="transmembrane region" description="Helical" evidence="6">
    <location>
        <begin position="154"/>
        <end position="175"/>
    </location>
</feature>
<evidence type="ECO:0000256" key="6">
    <source>
        <dbReference type="SAM" id="Phobius"/>
    </source>
</evidence>
<keyword evidence="4 6" id="KW-1133">Transmembrane helix</keyword>
<evidence type="ECO:0000313" key="8">
    <source>
        <dbReference type="Proteomes" id="UP000472270"/>
    </source>
</evidence>
<dbReference type="Ensembl" id="ENSSRHT00000034084.1">
    <property type="protein sequence ID" value="ENSSRHP00000033126.1"/>
    <property type="gene ID" value="ENSSRHG00000017035.1"/>
</dbReference>
<evidence type="ECO:0000256" key="5">
    <source>
        <dbReference type="ARBA" id="ARBA00023136"/>
    </source>
</evidence>
<dbReference type="AlphaFoldDB" id="A0A673I5K7"/>
<protein>
    <submittedName>
        <fullName evidence="7">Membrane-spanning 4-domains subfamily A member 12-like</fullName>
    </submittedName>
</protein>
<accession>A0A673I5K7</accession>
<evidence type="ECO:0000256" key="1">
    <source>
        <dbReference type="ARBA" id="ARBA00004141"/>
    </source>
</evidence>
<keyword evidence="8" id="KW-1185">Reference proteome</keyword>
<evidence type="ECO:0000256" key="4">
    <source>
        <dbReference type="ARBA" id="ARBA00022989"/>
    </source>
</evidence>
<comment type="similarity">
    <text evidence="2">Belongs to the MS4A family.</text>
</comment>
<feature type="transmembrane region" description="Helical" evidence="6">
    <location>
        <begin position="72"/>
        <end position="90"/>
    </location>
</feature>
<sequence>MTLTVSTDLSVNTSPTQVEEKLQDKQKALRDSIEKGEPQIFGVAQIVIGLLIISYSIPLLSTEITMILNFGVPWWSGLTFVISGSAGIAVEKYATLKVSVCLAVSAVTIIISVIALIMYYADIAFNPPTKCHMGSRQMCDHQYYATHFSTGLKATISMVSVVQTAISSAFTAILYNQRRNFTGYAVNISLEKYFII</sequence>
<organism evidence="7 8">
    <name type="scientific">Sinocyclocheilus rhinocerous</name>
    <dbReference type="NCBI Taxonomy" id="307959"/>
    <lineage>
        <taxon>Eukaryota</taxon>
        <taxon>Metazoa</taxon>
        <taxon>Chordata</taxon>
        <taxon>Craniata</taxon>
        <taxon>Vertebrata</taxon>
        <taxon>Euteleostomi</taxon>
        <taxon>Actinopterygii</taxon>
        <taxon>Neopterygii</taxon>
        <taxon>Teleostei</taxon>
        <taxon>Ostariophysi</taxon>
        <taxon>Cypriniformes</taxon>
        <taxon>Cyprinidae</taxon>
        <taxon>Cyprininae</taxon>
        <taxon>Sinocyclocheilus</taxon>
    </lineage>
</organism>
<dbReference type="InterPro" id="IPR030417">
    <property type="entry name" value="MS4A"/>
</dbReference>
<dbReference type="Pfam" id="PF04103">
    <property type="entry name" value="CD20"/>
    <property type="match status" value="1"/>
</dbReference>
<dbReference type="Proteomes" id="UP000472270">
    <property type="component" value="Unassembled WGS sequence"/>
</dbReference>
<evidence type="ECO:0000313" key="7">
    <source>
        <dbReference type="Ensembl" id="ENSSRHP00000033126.1"/>
    </source>
</evidence>
<dbReference type="PANTHER" id="PTHR23320">
    <property type="entry name" value="MEMBRANE-SPANNING 4-DOMAINS SUBFAMILY A MS4A -RELATED"/>
    <property type="match status" value="1"/>
</dbReference>